<keyword evidence="1" id="KW-0732">Signal</keyword>
<proteinExistence type="predicted"/>
<dbReference type="AlphaFoldDB" id="A0A1H4D650"/>
<organism evidence="2 3">
    <name type="scientific">Bizionia paragorgiae</name>
    <dbReference type="NCBI Taxonomy" id="283786"/>
    <lineage>
        <taxon>Bacteria</taxon>
        <taxon>Pseudomonadati</taxon>
        <taxon>Bacteroidota</taxon>
        <taxon>Flavobacteriia</taxon>
        <taxon>Flavobacteriales</taxon>
        <taxon>Flavobacteriaceae</taxon>
        <taxon>Bizionia</taxon>
    </lineage>
</organism>
<evidence type="ECO:0000256" key="1">
    <source>
        <dbReference type="SAM" id="SignalP"/>
    </source>
</evidence>
<feature type="signal peptide" evidence="1">
    <location>
        <begin position="1"/>
        <end position="21"/>
    </location>
</feature>
<sequence length="150" mass="16995">MKLKTTFFTMVFLLTLSLGLAQEKKQSPKLINGNVSISKYHSPEELNRLTKGDLLILYVERIEVIVKILPNIAFATKPNVTMATLGIPETKENKKALEENLKASDDYFASTIEYQKTILPYSDSRDLVAAILFYENTLKSLHTYNDFASN</sequence>
<dbReference type="RefSeq" id="WP_092136583.1">
    <property type="nucleotide sequence ID" value="NZ_FNQK01000025.1"/>
</dbReference>
<feature type="chain" id="PRO_5011673785" evidence="1">
    <location>
        <begin position="22"/>
        <end position="150"/>
    </location>
</feature>
<evidence type="ECO:0000313" key="2">
    <source>
        <dbReference type="EMBL" id="SEA68283.1"/>
    </source>
</evidence>
<keyword evidence="3" id="KW-1185">Reference proteome</keyword>
<dbReference type="EMBL" id="FNQK01000025">
    <property type="protein sequence ID" value="SEA68283.1"/>
    <property type="molecule type" value="Genomic_DNA"/>
</dbReference>
<name>A0A1H4D650_BIZPA</name>
<accession>A0A1H4D650</accession>
<reference evidence="2 3" key="1">
    <citation type="submission" date="2016-10" db="EMBL/GenBank/DDBJ databases">
        <authorList>
            <person name="de Groot N.N."/>
        </authorList>
    </citation>
    <scope>NUCLEOTIDE SEQUENCE [LARGE SCALE GENOMIC DNA]</scope>
    <source>
        <strain evidence="2 3">DSM 23842</strain>
    </source>
</reference>
<dbReference type="STRING" id="283786.SAMN04487990_12518"/>
<dbReference type="OrthoDB" id="1161684at2"/>
<protein>
    <submittedName>
        <fullName evidence="2">Uncharacterized protein</fullName>
    </submittedName>
</protein>
<dbReference type="Proteomes" id="UP000198846">
    <property type="component" value="Unassembled WGS sequence"/>
</dbReference>
<evidence type="ECO:0000313" key="3">
    <source>
        <dbReference type="Proteomes" id="UP000198846"/>
    </source>
</evidence>
<gene>
    <name evidence="2" type="ORF">SAMN04487990_12518</name>
</gene>